<dbReference type="PROSITE" id="PS50088">
    <property type="entry name" value="ANK_REPEAT"/>
    <property type="match status" value="2"/>
</dbReference>
<dbReference type="InterPro" id="IPR036770">
    <property type="entry name" value="Ankyrin_rpt-contain_sf"/>
</dbReference>
<evidence type="ECO:0000256" key="3">
    <source>
        <dbReference type="PROSITE-ProRule" id="PRU00023"/>
    </source>
</evidence>
<dbReference type="PROSITE" id="PS50297">
    <property type="entry name" value="ANK_REP_REGION"/>
    <property type="match status" value="2"/>
</dbReference>
<feature type="compositionally biased region" description="Low complexity" evidence="4">
    <location>
        <begin position="658"/>
        <end position="668"/>
    </location>
</feature>
<dbReference type="Proteomes" id="UP001164746">
    <property type="component" value="Chromosome 3"/>
</dbReference>
<proteinExistence type="predicted"/>
<feature type="compositionally biased region" description="Pro residues" evidence="4">
    <location>
        <begin position="624"/>
        <end position="657"/>
    </location>
</feature>
<dbReference type="EMBL" id="CP111014">
    <property type="protein sequence ID" value="WAQ98591.1"/>
    <property type="molecule type" value="Genomic_DNA"/>
</dbReference>
<dbReference type="InterPro" id="IPR002110">
    <property type="entry name" value="Ankyrin_rpt"/>
</dbReference>
<evidence type="ECO:0000313" key="5">
    <source>
        <dbReference type="EMBL" id="WAQ98591.1"/>
    </source>
</evidence>
<keyword evidence="1" id="KW-0677">Repeat</keyword>
<feature type="repeat" description="ANK" evidence="3">
    <location>
        <begin position="45"/>
        <end position="77"/>
    </location>
</feature>
<gene>
    <name evidence="5" type="ORF">MAR_022964</name>
</gene>
<feature type="compositionally biased region" description="Low complexity" evidence="4">
    <location>
        <begin position="677"/>
        <end position="687"/>
    </location>
</feature>
<evidence type="ECO:0000256" key="4">
    <source>
        <dbReference type="SAM" id="MobiDB-lite"/>
    </source>
</evidence>
<evidence type="ECO:0000256" key="2">
    <source>
        <dbReference type="ARBA" id="ARBA00023043"/>
    </source>
</evidence>
<keyword evidence="6" id="KW-1185">Reference proteome</keyword>
<sequence length="722" mass="81575">MSAPVTMHPARGDNPIHLAARRGKLEIIKKMVQAGANVDQQNQVNGDTPLHTAMQVGAQESMEALLIVGAKTNVLNRDGKKAEGVARDNVIKDSLQVYATLYVMAKGMKLTKRMVSRPYRVDRVGVVIDHIDLPGRFPTGFYCRRERAESATVTLQDHTEESIFSDVFHIRIYDVNRDCHAKFYLPIYKLPSDKEEMLIRFINCSFKPKRVDAMQIEEASNDSNDTTNYCPLEVDLIPETTCICAVYVRAKRETCCIGEDKTLIQSEMDEHFSLDIPKGAFEEETSLSLKVYETNTEDDMVHVSENQVAKEEPLAENEESIGLEDMKLEHSPETDSIEENTEPIIYQRDTYNDEENEHNESVQTLIGEEHVSEQKIADTKPKDILVSVNANILTDVYQINIDGNQPKKGITLQIPMDRELEGDDELVIATLNERSLSNEEDALEIIDVPPQTISGSLIVEISHFSIFVATWKRKVEAETDKLELHKQICDTLKKKKPASFFAVVKKDIEDDQGLKHVMIVECNVASKSQKRLDSWVEKGFAAQNPMETGSFMMCPSDTFYVTVENSDGRERKIQFFPCRNSFQPYTLTLNQGIYDPDEAYCHVIISQKKGIETEEVTRLRVKMTPPPKPPSPRPPSPIISPIPPPTPSPPPSPPPTPTLVLPMPTPRSATRRRRPKTASSVSSSRSTDSQRRPKSRMEVKKRIRGVLDRQTDPVIDNSYIYM</sequence>
<name>A0ABY7DNV5_MYAAR</name>
<dbReference type="Gene3D" id="1.25.40.20">
    <property type="entry name" value="Ankyrin repeat-containing domain"/>
    <property type="match status" value="1"/>
</dbReference>
<dbReference type="SUPFAM" id="SSF48403">
    <property type="entry name" value="Ankyrin repeat"/>
    <property type="match status" value="1"/>
</dbReference>
<dbReference type="Pfam" id="PF12796">
    <property type="entry name" value="Ank_2"/>
    <property type="match status" value="1"/>
</dbReference>
<organism evidence="5 6">
    <name type="scientific">Mya arenaria</name>
    <name type="common">Soft-shell clam</name>
    <dbReference type="NCBI Taxonomy" id="6604"/>
    <lineage>
        <taxon>Eukaryota</taxon>
        <taxon>Metazoa</taxon>
        <taxon>Spiralia</taxon>
        <taxon>Lophotrochozoa</taxon>
        <taxon>Mollusca</taxon>
        <taxon>Bivalvia</taxon>
        <taxon>Autobranchia</taxon>
        <taxon>Heteroconchia</taxon>
        <taxon>Euheterodonta</taxon>
        <taxon>Imparidentia</taxon>
        <taxon>Neoheterodontei</taxon>
        <taxon>Myida</taxon>
        <taxon>Myoidea</taxon>
        <taxon>Myidae</taxon>
        <taxon>Mya</taxon>
    </lineage>
</organism>
<keyword evidence="2 3" id="KW-0040">ANK repeat</keyword>
<reference evidence="5" key="1">
    <citation type="submission" date="2022-11" db="EMBL/GenBank/DDBJ databases">
        <title>Centuries of genome instability and evolution in soft-shell clam transmissible cancer (bioRxiv).</title>
        <authorList>
            <person name="Hart S.F.M."/>
            <person name="Yonemitsu M.A."/>
            <person name="Giersch R.M."/>
            <person name="Beal B.F."/>
            <person name="Arriagada G."/>
            <person name="Davis B.W."/>
            <person name="Ostrander E.A."/>
            <person name="Goff S.P."/>
            <person name="Metzger M.J."/>
        </authorList>
    </citation>
    <scope>NUCLEOTIDE SEQUENCE</scope>
    <source>
        <strain evidence="5">MELC-2E11</strain>
        <tissue evidence="5">Siphon/mantle</tissue>
    </source>
</reference>
<evidence type="ECO:0000313" key="6">
    <source>
        <dbReference type="Proteomes" id="UP001164746"/>
    </source>
</evidence>
<feature type="repeat" description="ANK" evidence="3">
    <location>
        <begin position="11"/>
        <end position="43"/>
    </location>
</feature>
<feature type="region of interest" description="Disordered" evidence="4">
    <location>
        <begin position="616"/>
        <end position="706"/>
    </location>
</feature>
<dbReference type="SMART" id="SM00248">
    <property type="entry name" value="ANK"/>
    <property type="match status" value="2"/>
</dbReference>
<protein>
    <submittedName>
        <fullName evidence="5">ANR31-like protein</fullName>
    </submittedName>
</protein>
<feature type="compositionally biased region" description="Basic and acidic residues" evidence="4">
    <location>
        <begin position="688"/>
        <end position="706"/>
    </location>
</feature>
<accession>A0ABY7DNV5</accession>
<dbReference type="PANTHER" id="PTHR24171">
    <property type="entry name" value="ANKYRIN REPEAT DOMAIN-CONTAINING PROTEIN 39-RELATED"/>
    <property type="match status" value="1"/>
</dbReference>
<evidence type="ECO:0000256" key="1">
    <source>
        <dbReference type="ARBA" id="ARBA00022737"/>
    </source>
</evidence>